<feature type="compositionally biased region" description="Low complexity" evidence="1">
    <location>
        <begin position="322"/>
        <end position="331"/>
    </location>
</feature>
<sequence length="542" mass="61916">MSLLSMFRRLFGLDPPPPVKSFGGLPPLIMLSPSHQPIGIQSSPSRSSLKYIQENCPPPPSSSMDCAHQSLGVAGRVEMNRNDLLRYRHRLLQVESPSRASHRAEDHLQRAHTLSRNKRCTNWRKWHAPRFSPSQSVSGWCKSVSLQFSSCRDCLQEESWRCINAFFENCNILGRLPHLLQLYSRIFYQGSCINSWLYANLKRLGLPWVIVLDDVTKPTFAFPPPPSLPQLTTLDLKSYSPGWEDTHDSDSDMVLSIWMILSYADQLERLTVWAEYPLPALEQNKEYYHYLDAGARIFIAPHRIPHLESSLSSKSPDPTRASSSSLNSSPSTLHRDFNLQHISLDVTWPELPIGGPNCFNDLDPKELEPSPSMIALPLVKTLVLTYAAFYEKVIVNKTLNLGKFPALEKLHLLRFSADVFEPETDEEEVLGSEYEALVTETVGYPPRIVDRVRSLRGLINGVRTRIKNNMAIVVVQRRQMVISHKRMFEDLRENDEENSEDIGRKLFEREGIWNSCPKLKIVPISFYGRSDGSYCIIRRLED</sequence>
<organism evidence="2 3">
    <name type="scientific">Orchesella cincta</name>
    <name type="common">Springtail</name>
    <name type="synonym">Podura cincta</name>
    <dbReference type="NCBI Taxonomy" id="48709"/>
    <lineage>
        <taxon>Eukaryota</taxon>
        <taxon>Metazoa</taxon>
        <taxon>Ecdysozoa</taxon>
        <taxon>Arthropoda</taxon>
        <taxon>Hexapoda</taxon>
        <taxon>Collembola</taxon>
        <taxon>Entomobryomorpha</taxon>
        <taxon>Entomobryoidea</taxon>
        <taxon>Orchesellidae</taxon>
        <taxon>Orchesellinae</taxon>
        <taxon>Orchesella</taxon>
    </lineage>
</organism>
<dbReference type="Proteomes" id="UP000094527">
    <property type="component" value="Unassembled WGS sequence"/>
</dbReference>
<dbReference type="AlphaFoldDB" id="A0A1D2MCH2"/>
<gene>
    <name evidence="2" type="ORF">Ocin01_15986</name>
</gene>
<name>A0A1D2MCH2_ORCCI</name>
<dbReference type="EMBL" id="LJIJ01001844">
    <property type="protein sequence ID" value="ODM90696.1"/>
    <property type="molecule type" value="Genomic_DNA"/>
</dbReference>
<comment type="caution">
    <text evidence="2">The sequence shown here is derived from an EMBL/GenBank/DDBJ whole genome shotgun (WGS) entry which is preliminary data.</text>
</comment>
<evidence type="ECO:0000313" key="2">
    <source>
        <dbReference type="EMBL" id="ODM90696.1"/>
    </source>
</evidence>
<keyword evidence="3" id="KW-1185">Reference proteome</keyword>
<proteinExistence type="predicted"/>
<reference evidence="2 3" key="1">
    <citation type="journal article" date="2016" name="Genome Biol. Evol.">
        <title>Gene Family Evolution Reflects Adaptation to Soil Environmental Stressors in the Genome of the Collembolan Orchesella cincta.</title>
        <authorList>
            <person name="Faddeeva-Vakhrusheva A."/>
            <person name="Derks M.F."/>
            <person name="Anvar S.Y."/>
            <person name="Agamennone V."/>
            <person name="Suring W."/>
            <person name="Smit S."/>
            <person name="van Straalen N.M."/>
            <person name="Roelofs D."/>
        </authorList>
    </citation>
    <scope>NUCLEOTIDE SEQUENCE [LARGE SCALE GENOMIC DNA]</scope>
    <source>
        <tissue evidence="2">Mixed pool</tissue>
    </source>
</reference>
<evidence type="ECO:0000313" key="3">
    <source>
        <dbReference type="Proteomes" id="UP000094527"/>
    </source>
</evidence>
<accession>A0A1D2MCH2</accession>
<evidence type="ECO:0000256" key="1">
    <source>
        <dbReference type="SAM" id="MobiDB-lite"/>
    </source>
</evidence>
<feature type="region of interest" description="Disordered" evidence="1">
    <location>
        <begin position="309"/>
        <end position="332"/>
    </location>
</feature>
<protein>
    <submittedName>
        <fullName evidence="2">Uncharacterized protein</fullName>
    </submittedName>
</protein>